<feature type="non-terminal residue" evidence="2">
    <location>
        <position position="1"/>
    </location>
</feature>
<dbReference type="InterPro" id="IPR022742">
    <property type="entry name" value="Hydrolase_4"/>
</dbReference>
<sequence length="462" mass="50548">AVMLLMTIGIYSQDITGVWQGKVTLGKGKEIVFIFDIQEVNGELSTTVSIPSQRVEGLKPKQTTFSNGGLTVDGSNLGMGYQGKYNSAKMQFEGEFQEGANKIPLNLKKETEEGSNEIEGNGKPQEPKQPYPYLAENVTFKNEAANITLAGTFTKPKEGSKFPAVVLISGSGGQDRDGTAFGHKNLLVLADHLTRQGIAVLRFDDRGFGESTGDFSTATTADFAGDVECAVEFLQKRNDVGEIGLIGHSEGGIIAPMVANRMQDNVAFIVSLAGAGVEGSETSLIVSKNLRPFPVPSEEAYERAIRQAIRIASKRGDIEKIKTELTAHYQKTIAPILRPMLGSKEKTDETIKGLVESRVTPWSRYFYGYNPADEFKKVKCPVLAINGSKDIQVPADVHLVAIERALKNGKTKNFKVKELDGLNHFFQKCESCKMSEYQKLDETFNSEALEVISSWILETVNS</sequence>
<evidence type="ECO:0000313" key="2">
    <source>
        <dbReference type="EMBL" id="HCY82649.1"/>
    </source>
</evidence>
<dbReference type="Gene3D" id="3.40.50.1820">
    <property type="entry name" value="alpha/beta hydrolase"/>
    <property type="match status" value="1"/>
</dbReference>
<feature type="domain" description="Serine aminopeptidase S33" evidence="1">
    <location>
        <begin position="189"/>
        <end position="275"/>
    </location>
</feature>
<dbReference type="SUPFAM" id="SSF53474">
    <property type="entry name" value="alpha/beta-Hydrolases"/>
    <property type="match status" value="1"/>
</dbReference>
<proteinExistence type="predicted"/>
<organism evidence="2 3">
    <name type="scientific">Xanthomarina gelatinilytica</name>
    <dbReference type="NCBI Taxonomy" id="1137281"/>
    <lineage>
        <taxon>Bacteria</taxon>
        <taxon>Pseudomonadati</taxon>
        <taxon>Bacteroidota</taxon>
        <taxon>Flavobacteriia</taxon>
        <taxon>Flavobacteriales</taxon>
        <taxon>Flavobacteriaceae</taxon>
        <taxon>Xanthomarina</taxon>
    </lineage>
</organism>
<dbReference type="Pfam" id="PF12146">
    <property type="entry name" value="Hydrolase_4"/>
    <property type="match status" value="1"/>
</dbReference>
<dbReference type="PANTHER" id="PTHR43265:SF1">
    <property type="entry name" value="ESTERASE ESTD"/>
    <property type="match status" value="1"/>
</dbReference>
<protein>
    <submittedName>
        <fullName evidence="2">Alpha/beta hydrolase</fullName>
    </submittedName>
</protein>
<evidence type="ECO:0000259" key="1">
    <source>
        <dbReference type="Pfam" id="PF12146"/>
    </source>
</evidence>
<name>A0A3D6BWV5_9FLAO</name>
<dbReference type="GO" id="GO:0052689">
    <property type="term" value="F:carboxylic ester hydrolase activity"/>
    <property type="evidence" value="ECO:0007669"/>
    <property type="project" value="TreeGrafter"/>
</dbReference>
<dbReference type="Proteomes" id="UP000263268">
    <property type="component" value="Unassembled WGS sequence"/>
</dbReference>
<dbReference type="InterPro" id="IPR029058">
    <property type="entry name" value="AB_hydrolase_fold"/>
</dbReference>
<reference evidence="2 3" key="1">
    <citation type="journal article" date="2018" name="Nat. Biotechnol.">
        <title>A standardized bacterial taxonomy based on genome phylogeny substantially revises the tree of life.</title>
        <authorList>
            <person name="Parks D.H."/>
            <person name="Chuvochina M."/>
            <person name="Waite D.W."/>
            <person name="Rinke C."/>
            <person name="Skarshewski A."/>
            <person name="Chaumeil P.A."/>
            <person name="Hugenholtz P."/>
        </authorList>
    </citation>
    <scope>NUCLEOTIDE SEQUENCE [LARGE SCALE GENOMIC DNA]</scope>
    <source>
        <strain evidence="2">UBA10227</strain>
    </source>
</reference>
<evidence type="ECO:0000313" key="3">
    <source>
        <dbReference type="Proteomes" id="UP000263268"/>
    </source>
</evidence>
<dbReference type="InterPro" id="IPR053145">
    <property type="entry name" value="AB_hydrolase_Est10"/>
</dbReference>
<keyword evidence="2" id="KW-0378">Hydrolase</keyword>
<dbReference type="EMBL" id="DPRK01000223">
    <property type="protein sequence ID" value="HCY82649.1"/>
    <property type="molecule type" value="Genomic_DNA"/>
</dbReference>
<dbReference type="AlphaFoldDB" id="A0A3D6BWV5"/>
<dbReference type="PANTHER" id="PTHR43265">
    <property type="entry name" value="ESTERASE ESTD"/>
    <property type="match status" value="1"/>
</dbReference>
<accession>A0A3D6BWV5</accession>
<gene>
    <name evidence="2" type="ORF">DHV22_14185</name>
</gene>
<comment type="caution">
    <text evidence="2">The sequence shown here is derived from an EMBL/GenBank/DDBJ whole genome shotgun (WGS) entry which is preliminary data.</text>
</comment>